<dbReference type="Gene3D" id="3.40.50.300">
    <property type="entry name" value="P-loop containing nucleotide triphosphate hydrolases"/>
    <property type="match status" value="3"/>
</dbReference>
<keyword evidence="8" id="KW-0238">DNA-binding</keyword>
<feature type="binding site" evidence="14">
    <location>
        <begin position="26"/>
        <end position="33"/>
    </location>
    <ligand>
        <name>ATP</name>
        <dbReference type="ChEBI" id="CHEBI:30616"/>
    </ligand>
</feature>
<comment type="catalytic activity">
    <reaction evidence="11">
        <text>Couples ATP hydrolysis with the unwinding of duplex DNA by translocating in the 3'-5' direction.</text>
        <dbReference type="EC" id="5.6.2.4"/>
    </reaction>
</comment>
<evidence type="ECO:0000256" key="12">
    <source>
        <dbReference type="ARBA" id="ARBA00034808"/>
    </source>
</evidence>
<dbReference type="EC" id="5.6.2.4" evidence="12"/>
<dbReference type="PANTHER" id="PTHR11070:SF2">
    <property type="entry name" value="ATP-DEPENDENT DNA HELICASE SRS2"/>
    <property type="match status" value="1"/>
</dbReference>
<name>A0A6H1P7D8_PRIMG</name>
<keyword evidence="10" id="KW-0413">Isomerase</keyword>
<feature type="domain" description="UvrD-like helicase C-terminal" evidence="16">
    <location>
        <begin position="457"/>
        <end position="725"/>
    </location>
</feature>
<dbReference type="GO" id="GO:0000725">
    <property type="term" value="P:recombinational repair"/>
    <property type="evidence" value="ECO:0007669"/>
    <property type="project" value="TreeGrafter"/>
</dbReference>
<keyword evidence="6" id="KW-0269">Exonuclease</keyword>
<dbReference type="Pfam" id="PF13361">
    <property type="entry name" value="UvrD_C"/>
    <property type="match status" value="1"/>
</dbReference>
<gene>
    <name evidence="17" type="ORF">HFZ78_24400</name>
</gene>
<dbReference type="AlphaFoldDB" id="A0A6H1P7D8"/>
<dbReference type="GO" id="GO:0043138">
    <property type="term" value="F:3'-5' DNA helicase activity"/>
    <property type="evidence" value="ECO:0007669"/>
    <property type="project" value="UniProtKB-EC"/>
</dbReference>
<reference evidence="17 18" key="1">
    <citation type="submission" date="2020-04" db="EMBL/GenBank/DDBJ databases">
        <title>Genome-Wide Identification of 5-Methylcytosine Sites in Bacterial Genomes By High-Throughput Sequencing of MspJI Restriction Fragments.</title>
        <authorList>
            <person name="Wu V."/>
        </authorList>
    </citation>
    <scope>NUCLEOTIDE SEQUENCE [LARGE SCALE GENOMIC DNA]</scope>
    <source>
        <strain evidence="17 18">S2</strain>
    </source>
</reference>
<keyword evidence="2 14" id="KW-0547">Nucleotide-binding</keyword>
<dbReference type="PROSITE" id="PS51198">
    <property type="entry name" value="UVRD_HELICASE_ATP_BIND"/>
    <property type="match status" value="1"/>
</dbReference>
<dbReference type="CDD" id="cd17932">
    <property type="entry name" value="DEXQc_UvrD"/>
    <property type="match status" value="1"/>
</dbReference>
<evidence type="ECO:0000313" key="18">
    <source>
        <dbReference type="Proteomes" id="UP000501868"/>
    </source>
</evidence>
<evidence type="ECO:0000256" key="7">
    <source>
        <dbReference type="ARBA" id="ARBA00022840"/>
    </source>
</evidence>
<keyword evidence="4 14" id="KW-0378">Hydrolase</keyword>
<protein>
    <recommendedName>
        <fullName evidence="12">DNA 3'-5' helicase</fullName>
        <ecNumber evidence="12">5.6.2.4</ecNumber>
    </recommendedName>
</protein>
<keyword evidence="9" id="KW-0234">DNA repair</keyword>
<dbReference type="Pfam" id="PF12705">
    <property type="entry name" value="PDDEXK_1"/>
    <property type="match status" value="1"/>
</dbReference>
<evidence type="ECO:0000256" key="6">
    <source>
        <dbReference type="ARBA" id="ARBA00022839"/>
    </source>
</evidence>
<evidence type="ECO:0000256" key="9">
    <source>
        <dbReference type="ARBA" id="ARBA00023204"/>
    </source>
</evidence>
<keyword evidence="7 14" id="KW-0067">ATP-binding</keyword>
<sequence length="1067" mass="123712">MIKEILDQAARDKIKSQLKRNFLVEAGAGSGKTTSLVDRMVNLIYTGTAEIQEIVAITFTRKAADELKVRFQAKLEEAWKKEMDLDIEFRLGEALQNIERCFLGTVHAYCAKLLRERPIEANLDLTFKELEESDDVDILEEAWQLHLQNLINEEPHRFELIGELGISVDNLFPWLKRLKEYSDVEWVTESVPKPVLQPEYQSFMLLIKEAKRCVPEEEPPKGYDSLQKAILTAVQKEKFINPSKEKDIISIFELFDKNLKPTYNRWTAKEDAKFCEEKITAVFEVSIKPLIQAWKEYCHPIIINFLQDAVQTYEQLKKKRSLLNFQDLMIHTSKLLKGNPEVRAYFQAKYRYLLVDEFQDTDPIQAEIMYYLTSDDINEKIWTKCKPKAGSLFVVGDPKQAIYRFRRADIDTYNRVKQLIEEHGGEVLQLTTNFRTLDTVTKELNNVFEKHLPEVESDYQAAYRPLIAFHEDNGEGFTGVKRLSVPADYKKKEEVILIDAENIALTIQNLIEQGHNAKDFMVLTRYTDGVASYGKTIEDMGIPVSISGEVILGETREFQDLWILLKSFLDPTDEVGFVAVLRGIFFGISDQELYQWKQANGRFSIYAKIPAEISQELKVKFEIALEKLQRCHKLIRTLSPTAAIEKIIEEVGFYPLLLKNGRNKRTYKSLLQMLEALRKQETTGNTTYKQVIEALTELIFEKTVVANLEEDADAVRIMNIHKAKGLEAPIVFLAHPVKSVSPESFLSQHIKREEYTSKGYFTFTVKKGYADKEIAIPLEWETHKTEELMYLTEEEQRIIYVAATRAEKALIISSHTGNKKNPWNILFEMENIEEMEVPEIEVFEINIEPKDLTLSEFKAKTVSKNAWLDQSKMKTFEHWSPTKDKDYSELITIERESGGGKDWGTLIHDVFEKAVQGHELSNYIKVALNKFRLPIEREEEVKSYLQNLRKSLLWDELVTAEEVLTEVPFTLKVAKGHTLYSLITKNPEDIHPFYVKGTIDLIFKKNGSWNIVDYKTDRAKQVEDYEKLQAFYSSQLSFYKQAWEELTKESVNKELLYFLEPNQLRAL</sequence>
<dbReference type="PROSITE" id="PS51217">
    <property type="entry name" value="UVRD_HELICASE_CTER"/>
    <property type="match status" value="1"/>
</dbReference>
<accession>A0A6H1P7D8</accession>
<dbReference type="Proteomes" id="UP000501868">
    <property type="component" value="Chromosome"/>
</dbReference>
<evidence type="ECO:0000256" key="14">
    <source>
        <dbReference type="PROSITE-ProRule" id="PRU00560"/>
    </source>
</evidence>
<evidence type="ECO:0000256" key="2">
    <source>
        <dbReference type="ARBA" id="ARBA00022741"/>
    </source>
</evidence>
<evidence type="ECO:0000256" key="13">
    <source>
        <dbReference type="ARBA" id="ARBA00048988"/>
    </source>
</evidence>
<dbReference type="GO" id="GO:0003677">
    <property type="term" value="F:DNA binding"/>
    <property type="evidence" value="ECO:0007669"/>
    <property type="project" value="UniProtKB-KW"/>
</dbReference>
<evidence type="ECO:0000256" key="11">
    <source>
        <dbReference type="ARBA" id="ARBA00034617"/>
    </source>
</evidence>
<evidence type="ECO:0000256" key="10">
    <source>
        <dbReference type="ARBA" id="ARBA00023235"/>
    </source>
</evidence>
<dbReference type="GO" id="GO:0005524">
    <property type="term" value="F:ATP binding"/>
    <property type="evidence" value="ECO:0007669"/>
    <property type="project" value="UniProtKB-UniRule"/>
</dbReference>
<dbReference type="InterPro" id="IPR014017">
    <property type="entry name" value="DNA_helicase_UvrD-like_C"/>
</dbReference>
<evidence type="ECO:0000259" key="15">
    <source>
        <dbReference type="PROSITE" id="PS51198"/>
    </source>
</evidence>
<proteinExistence type="predicted"/>
<dbReference type="InterPro" id="IPR000212">
    <property type="entry name" value="DNA_helicase_UvrD/REP"/>
</dbReference>
<evidence type="ECO:0000256" key="1">
    <source>
        <dbReference type="ARBA" id="ARBA00022722"/>
    </source>
</evidence>
<dbReference type="SUPFAM" id="SSF52540">
    <property type="entry name" value="P-loop containing nucleoside triphosphate hydrolases"/>
    <property type="match status" value="1"/>
</dbReference>
<keyword evidence="1" id="KW-0540">Nuclease</keyword>
<dbReference type="InterPro" id="IPR011335">
    <property type="entry name" value="Restrct_endonuc-II-like"/>
</dbReference>
<dbReference type="Gene3D" id="1.10.486.10">
    <property type="entry name" value="PCRA, domain 4"/>
    <property type="match status" value="1"/>
</dbReference>
<reference evidence="17 18" key="2">
    <citation type="submission" date="2020-04" db="EMBL/GenBank/DDBJ databases">
        <authorList>
            <person name="Fomenkov A."/>
            <person name="Anton B.P."/>
            <person name="Roberts R.J."/>
        </authorList>
    </citation>
    <scope>NUCLEOTIDE SEQUENCE [LARGE SCALE GENOMIC DNA]</scope>
    <source>
        <strain evidence="17 18">S2</strain>
    </source>
</reference>
<keyword evidence="3" id="KW-0227">DNA damage</keyword>
<dbReference type="InterPro" id="IPR027417">
    <property type="entry name" value="P-loop_NTPase"/>
</dbReference>
<organism evidence="17 18">
    <name type="scientific">Priestia megaterium</name>
    <name type="common">Bacillus megaterium</name>
    <dbReference type="NCBI Taxonomy" id="1404"/>
    <lineage>
        <taxon>Bacteria</taxon>
        <taxon>Bacillati</taxon>
        <taxon>Bacillota</taxon>
        <taxon>Bacilli</taxon>
        <taxon>Bacillales</taxon>
        <taxon>Bacillaceae</taxon>
        <taxon>Priestia</taxon>
    </lineage>
</organism>
<feature type="domain" description="UvrD-like helicase ATP-binding" evidence="15">
    <location>
        <begin position="5"/>
        <end position="437"/>
    </location>
</feature>
<dbReference type="InterPro" id="IPR038726">
    <property type="entry name" value="PDDEXK_AddAB-type"/>
</dbReference>
<evidence type="ECO:0000256" key="4">
    <source>
        <dbReference type="ARBA" id="ARBA00022801"/>
    </source>
</evidence>
<evidence type="ECO:0000259" key="16">
    <source>
        <dbReference type="PROSITE" id="PS51217"/>
    </source>
</evidence>
<comment type="catalytic activity">
    <reaction evidence="13">
        <text>ATP + H2O = ADP + phosphate + H(+)</text>
        <dbReference type="Rhea" id="RHEA:13065"/>
        <dbReference type="ChEBI" id="CHEBI:15377"/>
        <dbReference type="ChEBI" id="CHEBI:15378"/>
        <dbReference type="ChEBI" id="CHEBI:30616"/>
        <dbReference type="ChEBI" id="CHEBI:43474"/>
        <dbReference type="ChEBI" id="CHEBI:456216"/>
        <dbReference type="EC" id="5.6.2.4"/>
    </reaction>
</comment>
<dbReference type="Pfam" id="PF00580">
    <property type="entry name" value="UvrD-helicase"/>
    <property type="match status" value="1"/>
</dbReference>
<evidence type="ECO:0000256" key="5">
    <source>
        <dbReference type="ARBA" id="ARBA00022806"/>
    </source>
</evidence>
<dbReference type="GO" id="GO:0004527">
    <property type="term" value="F:exonuclease activity"/>
    <property type="evidence" value="ECO:0007669"/>
    <property type="project" value="UniProtKB-KW"/>
</dbReference>
<dbReference type="InterPro" id="IPR011604">
    <property type="entry name" value="PDDEXK-like_dom_sf"/>
</dbReference>
<evidence type="ECO:0000313" key="17">
    <source>
        <dbReference type="EMBL" id="QIZ09438.1"/>
    </source>
</evidence>
<keyword evidence="5 14" id="KW-0347">Helicase</keyword>
<dbReference type="PANTHER" id="PTHR11070">
    <property type="entry name" value="UVRD / RECB / PCRA DNA HELICASE FAMILY MEMBER"/>
    <property type="match status" value="1"/>
</dbReference>
<dbReference type="EMBL" id="CP051128">
    <property type="protein sequence ID" value="QIZ09438.1"/>
    <property type="molecule type" value="Genomic_DNA"/>
</dbReference>
<dbReference type="InterPro" id="IPR014016">
    <property type="entry name" value="UvrD-like_ATP-bd"/>
</dbReference>
<evidence type="ECO:0000256" key="8">
    <source>
        <dbReference type="ARBA" id="ARBA00023125"/>
    </source>
</evidence>
<dbReference type="SUPFAM" id="SSF52980">
    <property type="entry name" value="Restriction endonuclease-like"/>
    <property type="match status" value="1"/>
</dbReference>
<dbReference type="Gene3D" id="3.90.320.10">
    <property type="match status" value="1"/>
</dbReference>
<evidence type="ECO:0000256" key="3">
    <source>
        <dbReference type="ARBA" id="ARBA00022763"/>
    </source>
</evidence>